<dbReference type="InterPro" id="IPR000727">
    <property type="entry name" value="T_SNARE_dom"/>
</dbReference>
<feature type="region of interest" description="Disordered" evidence="5">
    <location>
        <begin position="381"/>
        <end position="400"/>
    </location>
</feature>
<dbReference type="Proteomes" id="UP000626092">
    <property type="component" value="Unassembled WGS sequence"/>
</dbReference>
<evidence type="ECO:0000256" key="3">
    <source>
        <dbReference type="ARBA" id="ARBA00022927"/>
    </source>
</evidence>
<dbReference type="InterPro" id="IPR015943">
    <property type="entry name" value="WD40/YVTN_repeat-like_dom_sf"/>
</dbReference>
<dbReference type="PROSITE" id="PS50082">
    <property type="entry name" value="WD_REPEATS_2"/>
    <property type="match status" value="2"/>
</dbReference>
<feature type="transmembrane region" description="Helical" evidence="6">
    <location>
        <begin position="238"/>
        <end position="256"/>
    </location>
</feature>
<keyword evidence="3" id="KW-0653">Protein transport</keyword>
<proteinExistence type="predicted"/>
<dbReference type="PROSITE" id="PS50192">
    <property type="entry name" value="T_SNARE"/>
    <property type="match status" value="1"/>
</dbReference>
<evidence type="ECO:0000256" key="6">
    <source>
        <dbReference type="SAM" id="Phobius"/>
    </source>
</evidence>
<feature type="repeat" description="WD" evidence="4">
    <location>
        <begin position="578"/>
        <end position="612"/>
    </location>
</feature>
<dbReference type="Pfam" id="PF00400">
    <property type="entry name" value="WD40"/>
    <property type="match status" value="2"/>
</dbReference>
<dbReference type="SUPFAM" id="SSF58038">
    <property type="entry name" value="SNARE fusion complex"/>
    <property type="match status" value="1"/>
</dbReference>
<evidence type="ECO:0000313" key="8">
    <source>
        <dbReference type="EMBL" id="KAF7152836.1"/>
    </source>
</evidence>
<dbReference type="InterPro" id="IPR001680">
    <property type="entry name" value="WD40_rpt"/>
</dbReference>
<evidence type="ECO:0000256" key="5">
    <source>
        <dbReference type="SAM" id="MobiDB-lite"/>
    </source>
</evidence>
<keyword evidence="2" id="KW-0677">Repeat</keyword>
<keyword evidence="6" id="KW-1133">Transmembrane helix</keyword>
<dbReference type="PANTHER" id="PTHR14107">
    <property type="entry name" value="WD REPEAT PROTEIN"/>
    <property type="match status" value="1"/>
</dbReference>
<dbReference type="PANTHER" id="PTHR14107:SF23">
    <property type="entry name" value="WD REPEAT-CONTAINING PROTEIN 20-LIKE"/>
    <property type="match status" value="1"/>
</dbReference>
<name>A0A834HE36_RHOSS</name>
<evidence type="ECO:0000313" key="9">
    <source>
        <dbReference type="Proteomes" id="UP000626092"/>
    </source>
</evidence>
<organism evidence="8 9">
    <name type="scientific">Rhododendron simsii</name>
    <name type="common">Sims's rhododendron</name>
    <dbReference type="NCBI Taxonomy" id="118357"/>
    <lineage>
        <taxon>Eukaryota</taxon>
        <taxon>Viridiplantae</taxon>
        <taxon>Streptophyta</taxon>
        <taxon>Embryophyta</taxon>
        <taxon>Tracheophyta</taxon>
        <taxon>Spermatophyta</taxon>
        <taxon>Magnoliopsida</taxon>
        <taxon>eudicotyledons</taxon>
        <taxon>Gunneridae</taxon>
        <taxon>Pentapetalae</taxon>
        <taxon>asterids</taxon>
        <taxon>Ericales</taxon>
        <taxon>Ericaceae</taxon>
        <taxon>Ericoideae</taxon>
        <taxon>Rhodoreae</taxon>
        <taxon>Rhododendron</taxon>
    </lineage>
</organism>
<feature type="domain" description="T-SNARE coiled-coil homology" evidence="7">
    <location>
        <begin position="173"/>
        <end position="228"/>
    </location>
</feature>
<keyword evidence="6" id="KW-0472">Membrane</keyword>
<dbReference type="InterPro" id="IPR051362">
    <property type="entry name" value="WD_repeat_creC_regulators"/>
</dbReference>
<evidence type="ECO:0000256" key="2">
    <source>
        <dbReference type="ARBA" id="ARBA00022737"/>
    </source>
</evidence>
<feature type="compositionally biased region" description="Low complexity" evidence="5">
    <location>
        <begin position="795"/>
        <end position="805"/>
    </location>
</feature>
<keyword evidence="9" id="KW-1185">Reference proteome</keyword>
<evidence type="ECO:0000256" key="1">
    <source>
        <dbReference type="ARBA" id="ARBA00022574"/>
    </source>
</evidence>
<reference evidence="8" key="1">
    <citation type="submission" date="2019-11" db="EMBL/GenBank/DDBJ databases">
        <authorList>
            <person name="Liu Y."/>
            <person name="Hou J."/>
            <person name="Li T.-Q."/>
            <person name="Guan C.-H."/>
            <person name="Wu X."/>
            <person name="Wu H.-Z."/>
            <person name="Ling F."/>
            <person name="Zhang R."/>
            <person name="Shi X.-G."/>
            <person name="Ren J.-P."/>
            <person name="Chen E.-F."/>
            <person name="Sun J.-M."/>
        </authorList>
    </citation>
    <scope>NUCLEOTIDE SEQUENCE</scope>
    <source>
        <strain evidence="8">Adult_tree_wgs_1</strain>
        <tissue evidence="8">Leaves</tissue>
    </source>
</reference>
<feature type="region of interest" description="Disordered" evidence="5">
    <location>
        <begin position="794"/>
        <end position="822"/>
    </location>
</feature>
<dbReference type="GO" id="GO:0015031">
    <property type="term" value="P:protein transport"/>
    <property type="evidence" value="ECO:0007669"/>
    <property type="project" value="UniProtKB-KW"/>
</dbReference>
<keyword evidence="3" id="KW-0813">Transport</keyword>
<dbReference type="EMBL" id="WJXA01000001">
    <property type="protein sequence ID" value="KAF7152836.1"/>
    <property type="molecule type" value="Genomic_DNA"/>
</dbReference>
<dbReference type="CDD" id="cd15841">
    <property type="entry name" value="SNARE_Qc"/>
    <property type="match status" value="1"/>
</dbReference>
<accession>A0A834HE36</accession>
<comment type="caution">
    <text evidence="8">The sequence shown here is derived from an EMBL/GenBank/DDBJ whole genome shotgun (WGS) entry which is preliminary data.</text>
</comment>
<dbReference type="AlphaFoldDB" id="A0A834HE36"/>
<dbReference type="Gene3D" id="1.20.5.110">
    <property type="match status" value="1"/>
</dbReference>
<dbReference type="OrthoDB" id="3367at2759"/>
<keyword evidence="6" id="KW-0812">Transmembrane</keyword>
<dbReference type="SUPFAM" id="SSF50978">
    <property type="entry name" value="WD40 repeat-like"/>
    <property type="match status" value="1"/>
</dbReference>
<gene>
    <name evidence="8" type="ORF">RHSIM_Rhsim01G0218000</name>
</gene>
<feature type="repeat" description="WD" evidence="4">
    <location>
        <begin position="613"/>
        <end position="654"/>
    </location>
</feature>
<keyword evidence="1 4" id="KW-0853">WD repeat</keyword>
<dbReference type="Pfam" id="PF05739">
    <property type="entry name" value="SNARE"/>
    <property type="match status" value="1"/>
</dbReference>
<evidence type="ECO:0000259" key="7">
    <source>
        <dbReference type="PROSITE" id="PS50192"/>
    </source>
</evidence>
<dbReference type="InterPro" id="IPR036322">
    <property type="entry name" value="WD40_repeat_dom_sf"/>
</dbReference>
<protein>
    <recommendedName>
        <fullName evidence="7">t-SNARE coiled-coil homology domain-containing protein</fullName>
    </recommendedName>
</protein>
<dbReference type="Gene3D" id="2.130.10.10">
    <property type="entry name" value="YVTN repeat-like/Quinoprotein amine dehydrogenase"/>
    <property type="match status" value="1"/>
</dbReference>
<dbReference type="SMART" id="SM00320">
    <property type="entry name" value="WD40"/>
    <property type="match status" value="4"/>
</dbReference>
<sequence length="822" mass="89606">MSVIDILFRVDVICKKFDKYDVDKQRELNAASDDAFALLYAAVEAEFEAALSKSETAAMETSRASVAAMNAEIRRAKARMMEEVPKLKKLALKKVKLNLKLFKLKSLTLKSQDLLSFKQIEFSQRLQEIGFDSPASAPSPSLYASIFDVCGYVSSDILLSNELIVTSWGQLLDQGLGIISEGLDTLKNLALDMNEEVDRQVPLIDEIDTKVDRATDDLKTTNVRLKENLHRIRSSRNFIIDIILLCVILGIASYLYNVVTTIAVVEMISHTTSTSSNSSAVNSPMSPSSAANTLKTYFKTPEGRYKLHSEKTHPSGLLPYALGKSVTQITLAQLKERSAQGLVAPPSSSYSASGGVRYVAARFLGSANGSRGLSFVGGNGTSKANGGASRSSSPLGGLNGTTSPMMINSNFDGKGTFLLFNVGDTLYVSDLNSQDKDPIKAMHFSNSNPVCHAFDSESKDGHDLLIGLNSGDVYSVSLRLQLQDVGKKLVGAQHYNKEGFEVKIRAGLQCFEVLNLFKRKYKIVLHFEELEATHTQSKDGTVDASFPIVKDLTQFSVAHAKSSKSNPVARWHICQGSVNNIAFSADGKYLATVGRDGYLRVFDYSSEQLICGGKSYYGALLCCAWSGDGKYILTGGEDDLVQVWSMDDKKVVAWGEGHNSWVSGVAFDSYWSPPTSANTGENCMYRFGSVGQDTQLMLWDFSMEEIVVPLRRCPPGGSPTFSAGSQSSHWDSAVTVGTLQPAPSMRDVPKLSPLVAHRVHSEPLSGLIFTEESVLTACREGHVKIWLRPGHLEQTSNSKPLPSSSLKEKTLSSSRFGASSYK</sequence>
<dbReference type="SMART" id="SM00397">
    <property type="entry name" value="t_SNARE"/>
    <property type="match status" value="1"/>
</dbReference>
<evidence type="ECO:0000256" key="4">
    <source>
        <dbReference type="PROSITE-ProRule" id="PRU00221"/>
    </source>
</evidence>